<dbReference type="AlphaFoldDB" id="A0A915CL63"/>
<evidence type="ECO:0000313" key="6">
    <source>
        <dbReference type="WBParaSite" id="jg10130"/>
    </source>
</evidence>
<accession>A0A915CL63</accession>
<feature type="binding site" evidence="2">
    <location>
        <position position="195"/>
    </location>
    <ligand>
        <name>L-glutamate</name>
        <dbReference type="ChEBI" id="CHEBI:29985"/>
    </ligand>
</feature>
<keyword evidence="4" id="KW-1133">Transmembrane helix</keyword>
<keyword evidence="4" id="KW-0472">Membrane</keyword>
<feature type="binding site" evidence="2">
    <location>
        <begin position="525"/>
        <end position="526"/>
    </location>
    <ligand>
        <name>L-glutamate</name>
        <dbReference type="ChEBI" id="CHEBI:29985"/>
    </ligand>
</feature>
<sequence>MATSSPTTVTYNGATANLSTDNIQTQNNGGNLNESHVNVETGQPSHSVKDMRNKGLPWILTACAIVIIVLCMVLCFFLYKEYYSATTADPTDPFALTGFTSTSLPSKEDARKAWPTLSPATSLARFPKAAVVSDNGLCSEIGRNILLRGGNAVDSAIATIACVGALNAHSSGLGGGFLMTFYNHFYSKCTSLDARETAPLNTHRDTFASNPKDAVKGYKSVATPGELHGYWTAYKRFGSGRISWQDLLIPTVHLLTNGYPVSKLMEVNLRIRQEEIMNEPSMRNFFVNNVTNELYKEGEVLKNPQLAETFRKLAISSDPVKLFYGGEIGKQIADEIGENDGFITKKDLETYRTVIDTTPLLIVSIMSKFYPIGSDSSIPYSSVDYYHRLIEAQKFAYAQRSFLGDPKFIPKANSIANNMTTKEFTDYIVGKISSETLALEEYGGDNSMAPDEHGTSHVSVIDADGNAVSLTSSVNNIFGALVRSDRLGIVWNDQMDDFSRPGSTNFFGFEPSKANYIEPGKRPLSSMSPVIIYDKQSKQVKASMGASGGSKIISSLSQVILQTINFNHTIKEAIDAPRLHNQFTPYITNYEKGFPDTLVAGLQAKGQNMTQMKFPFSTLQAIVRNEADGSLMANSDHRRPIYMYPTGY</sequence>
<dbReference type="GO" id="GO:0005886">
    <property type="term" value="C:plasma membrane"/>
    <property type="evidence" value="ECO:0007669"/>
    <property type="project" value="TreeGrafter"/>
</dbReference>
<dbReference type="Pfam" id="PF01019">
    <property type="entry name" value="G_glu_transpept"/>
    <property type="match status" value="2"/>
</dbReference>
<evidence type="ECO:0000313" key="5">
    <source>
        <dbReference type="Proteomes" id="UP000887574"/>
    </source>
</evidence>
<dbReference type="GO" id="GO:0036374">
    <property type="term" value="F:glutathione hydrolase activity"/>
    <property type="evidence" value="ECO:0007669"/>
    <property type="project" value="InterPro"/>
</dbReference>
<keyword evidence="4" id="KW-0812">Transmembrane</keyword>
<evidence type="ECO:0000256" key="3">
    <source>
        <dbReference type="SAM" id="MobiDB-lite"/>
    </source>
</evidence>
<proteinExistence type="predicted"/>
<dbReference type="FunFam" id="3.60.20.40:FF:000006">
    <property type="entry name" value="Protein CBG05566"/>
    <property type="match status" value="1"/>
</dbReference>
<feature type="region of interest" description="Disordered" evidence="3">
    <location>
        <begin position="1"/>
        <end position="33"/>
    </location>
</feature>
<dbReference type="PRINTS" id="PR01210">
    <property type="entry name" value="GGTRANSPTASE"/>
</dbReference>
<dbReference type="InterPro" id="IPR029055">
    <property type="entry name" value="Ntn_hydrolases_N"/>
</dbReference>
<reference evidence="6" key="1">
    <citation type="submission" date="2022-11" db="UniProtKB">
        <authorList>
            <consortium name="WormBaseParasite"/>
        </authorList>
    </citation>
    <scope>IDENTIFICATION</scope>
</reference>
<organism evidence="5 6">
    <name type="scientific">Ditylenchus dipsaci</name>
    <dbReference type="NCBI Taxonomy" id="166011"/>
    <lineage>
        <taxon>Eukaryota</taxon>
        <taxon>Metazoa</taxon>
        <taxon>Ecdysozoa</taxon>
        <taxon>Nematoda</taxon>
        <taxon>Chromadorea</taxon>
        <taxon>Rhabditida</taxon>
        <taxon>Tylenchina</taxon>
        <taxon>Tylenchomorpha</taxon>
        <taxon>Sphaerularioidea</taxon>
        <taxon>Anguinidae</taxon>
        <taxon>Anguininae</taxon>
        <taxon>Ditylenchus</taxon>
    </lineage>
</organism>
<dbReference type="WBParaSite" id="jg10130">
    <property type="protein sequence ID" value="jg10130"/>
    <property type="gene ID" value="jg10130"/>
</dbReference>
<keyword evidence="5" id="KW-1185">Reference proteome</keyword>
<name>A0A915CL63_9BILA</name>
<feature type="transmembrane region" description="Helical" evidence="4">
    <location>
        <begin position="56"/>
        <end position="79"/>
    </location>
</feature>
<feature type="binding site" evidence="2">
    <location>
        <begin position="473"/>
        <end position="475"/>
    </location>
    <ligand>
        <name>L-glutamate</name>
        <dbReference type="ChEBI" id="CHEBI:29985"/>
    </ligand>
</feature>
<dbReference type="PANTHER" id="PTHR11686">
    <property type="entry name" value="GAMMA GLUTAMYL TRANSPEPTIDASE"/>
    <property type="match status" value="1"/>
</dbReference>
<dbReference type="Gene3D" id="3.60.20.40">
    <property type="match status" value="1"/>
</dbReference>
<evidence type="ECO:0000256" key="1">
    <source>
        <dbReference type="PIRSR" id="PIRSR600101-1"/>
    </source>
</evidence>
<feature type="binding site" evidence="2">
    <location>
        <position position="549"/>
    </location>
    <ligand>
        <name>L-glutamate</name>
        <dbReference type="ChEBI" id="CHEBI:29985"/>
    </ligand>
</feature>
<dbReference type="SUPFAM" id="SSF56235">
    <property type="entry name" value="N-terminal nucleophile aminohydrolases (Ntn hydrolases)"/>
    <property type="match status" value="1"/>
</dbReference>
<dbReference type="InterPro" id="IPR000101">
    <property type="entry name" value="GGT_peptidase"/>
</dbReference>
<feature type="active site" description="Nucleophile" evidence="1">
    <location>
        <position position="455"/>
    </location>
</feature>
<feature type="binding site" evidence="2">
    <location>
        <position position="497"/>
    </location>
    <ligand>
        <name>L-glutamate</name>
        <dbReference type="ChEBI" id="CHEBI:29985"/>
    </ligand>
</feature>
<protein>
    <submittedName>
        <fullName evidence="6">Uncharacterized protein</fullName>
    </submittedName>
</protein>
<evidence type="ECO:0000256" key="4">
    <source>
        <dbReference type="SAM" id="Phobius"/>
    </source>
</evidence>
<dbReference type="PANTHER" id="PTHR11686:SF9">
    <property type="entry name" value="RE13973P"/>
    <property type="match status" value="1"/>
</dbReference>
<dbReference type="GO" id="GO:0006751">
    <property type="term" value="P:glutathione catabolic process"/>
    <property type="evidence" value="ECO:0007669"/>
    <property type="project" value="InterPro"/>
</dbReference>
<dbReference type="InterPro" id="IPR043137">
    <property type="entry name" value="GGT_ssub_C"/>
</dbReference>
<dbReference type="Gene3D" id="1.10.246.130">
    <property type="match status" value="1"/>
</dbReference>
<evidence type="ECO:0000256" key="2">
    <source>
        <dbReference type="PIRSR" id="PIRSR600101-2"/>
    </source>
</evidence>
<dbReference type="Proteomes" id="UP000887574">
    <property type="component" value="Unplaced"/>
</dbReference>
<dbReference type="InterPro" id="IPR043138">
    <property type="entry name" value="GGT_lsub"/>
</dbReference>